<evidence type="ECO:0000259" key="18">
    <source>
        <dbReference type="PROSITE" id="PS51003"/>
    </source>
</evidence>
<feature type="transmembrane region" description="Helical" evidence="16">
    <location>
        <begin position="87"/>
        <end position="109"/>
    </location>
</feature>
<evidence type="ECO:0000256" key="12">
    <source>
        <dbReference type="ARBA" id="ARBA00023004"/>
    </source>
</evidence>
<dbReference type="FunFam" id="1.20.810.10:FF:000004">
    <property type="entry name" value="Cytochrome b"/>
    <property type="match status" value="1"/>
</dbReference>
<dbReference type="SUPFAM" id="SSF81342">
    <property type="entry name" value="Transmembrane di-heme cytochromes"/>
    <property type="match status" value="1"/>
</dbReference>
<keyword evidence="20" id="KW-1185">Reference proteome</keyword>
<proteinExistence type="inferred from homology"/>
<sequence length="464" mass="52849">MQNKSNQGGGTVGDWINDRLPYRQFVEDQLTGYYAPKNFNFWYFFGSLALLVLVIQIVTGIFLTMSYKPSADDAFASVEYIMRDVEWGWLIRYMHSTGASMFFLVVYLHMFRGLMYGSYKKPRELLWIFGMLIYVVLMAEAFFGYLLPWGQMSYWGAQVIISLFSVLPGIGEPLAIWIRGDYLISDVTLNRFFALHVVALPLVLIGLIFFHLVALRQTGSNNPDGIEIKENKGPDGKPVDGIPFHPYYTVKDIVGVGVFLALFFAIVFFAPTFLDLFLKPANFIPADPLQTPEYVPPVWYFTPFYAILAAIPDQVGGVIAMGLAILVLFAMPWIDRHPVKSIRYRSFLYKALLMSFAFGFIVLGYLGLKPATTLYNELALRFTEFYFMFFIISWVYSEPRSRNYYYGAFAIVVALIAVIDLVRDMAGISWIALLIMIAVTAFFLLLPAHTRLNESKPVPERLTS</sequence>
<evidence type="ECO:0000256" key="2">
    <source>
        <dbReference type="ARBA" id="ARBA00004141"/>
    </source>
</evidence>
<feature type="binding site" description="axial binding residue" evidence="14">
    <location>
        <position position="211"/>
    </location>
    <ligand>
        <name>heme b</name>
        <dbReference type="ChEBI" id="CHEBI:60344"/>
        <label>b566</label>
    </ligand>
    <ligandPart>
        <name>Fe</name>
        <dbReference type="ChEBI" id="CHEBI:18248"/>
    </ligandPart>
</feature>
<keyword evidence="13 16" id="KW-0472">Membrane</keyword>
<dbReference type="Pfam" id="PF00032">
    <property type="entry name" value="Cytochrom_B_C"/>
    <property type="match status" value="1"/>
</dbReference>
<name>A0AAP6JEX7_9GAMM</name>
<dbReference type="GO" id="GO:0022904">
    <property type="term" value="P:respiratory electron transport chain"/>
    <property type="evidence" value="ECO:0007669"/>
    <property type="project" value="InterPro"/>
</dbReference>
<evidence type="ECO:0000256" key="13">
    <source>
        <dbReference type="ARBA" id="ARBA00023136"/>
    </source>
</evidence>
<dbReference type="CDD" id="cd00284">
    <property type="entry name" value="Cytochrome_b_N"/>
    <property type="match status" value="1"/>
</dbReference>
<evidence type="ECO:0000256" key="8">
    <source>
        <dbReference type="ARBA" id="ARBA00022692"/>
    </source>
</evidence>
<dbReference type="PROSITE" id="PS51003">
    <property type="entry name" value="CYTB_CTER"/>
    <property type="match status" value="1"/>
</dbReference>
<dbReference type="GO" id="GO:0016491">
    <property type="term" value="F:oxidoreductase activity"/>
    <property type="evidence" value="ECO:0007669"/>
    <property type="project" value="InterPro"/>
</dbReference>
<comment type="subunit">
    <text evidence="3 15">The main subunits of complex b-c1 are: cytochrome b, cytochrome c1 and the Rieske protein.</text>
</comment>
<dbReference type="InterPro" id="IPR036150">
    <property type="entry name" value="Cyt_b/b6_C_sf"/>
</dbReference>
<dbReference type="InterPro" id="IPR030689">
    <property type="entry name" value="Cytochrome_b"/>
</dbReference>
<reference evidence="19 20" key="1">
    <citation type="submission" date="2023-12" db="EMBL/GenBank/DDBJ databases">
        <title>Whole-genome sequencing of halo(alkali)philic microorganisms from hypersaline lakes.</title>
        <authorList>
            <person name="Sorokin D.Y."/>
            <person name="Merkel A.Y."/>
            <person name="Messina E."/>
            <person name="Yakimov M."/>
        </authorList>
    </citation>
    <scope>NUCLEOTIDE SEQUENCE [LARGE SCALE GENOMIC DNA]</scope>
    <source>
        <strain evidence="19 20">AB-CW1</strain>
    </source>
</reference>
<accession>A0AAP6JEX7</accession>
<dbReference type="PROSITE" id="PS51002">
    <property type="entry name" value="CYTB_NTER"/>
    <property type="match status" value="1"/>
</dbReference>
<keyword evidence="9 14" id="KW-0479">Metal-binding</keyword>
<dbReference type="RefSeq" id="WP_346050491.1">
    <property type="nucleotide sequence ID" value="NZ_JAYGII010000004.1"/>
</dbReference>
<feature type="transmembrane region" description="Helical" evidence="16">
    <location>
        <begin position="192"/>
        <end position="214"/>
    </location>
</feature>
<evidence type="ECO:0000313" key="19">
    <source>
        <dbReference type="EMBL" id="MEA5444859.1"/>
    </source>
</evidence>
<dbReference type="PIRSF" id="PIRSF038885">
    <property type="entry name" value="COB"/>
    <property type="match status" value="1"/>
</dbReference>
<dbReference type="GO" id="GO:0045275">
    <property type="term" value="C:respiratory chain complex III"/>
    <property type="evidence" value="ECO:0007669"/>
    <property type="project" value="InterPro"/>
</dbReference>
<keyword evidence="6 14" id="KW-0349">Heme</keyword>
<dbReference type="GO" id="GO:0046872">
    <property type="term" value="F:metal ion binding"/>
    <property type="evidence" value="ECO:0007669"/>
    <property type="project" value="UniProtKB-KW"/>
</dbReference>
<keyword evidence="12 14" id="KW-0408">Iron</keyword>
<dbReference type="Proteomes" id="UP001302316">
    <property type="component" value="Unassembled WGS sequence"/>
</dbReference>
<comment type="similarity">
    <text evidence="15">Belongs to the cytochrome b family.</text>
</comment>
<feature type="transmembrane region" description="Helical" evidence="16">
    <location>
        <begin position="378"/>
        <end position="397"/>
    </location>
</feature>
<comment type="cofactor">
    <cofactor evidence="14">
        <name>heme</name>
        <dbReference type="ChEBI" id="CHEBI:30413"/>
    </cofactor>
    <text evidence="14">Binds 2 heme groups non-covalently.</text>
</comment>
<evidence type="ECO:0000256" key="6">
    <source>
        <dbReference type="ARBA" id="ARBA00022617"/>
    </source>
</evidence>
<evidence type="ECO:0000256" key="16">
    <source>
        <dbReference type="SAM" id="Phobius"/>
    </source>
</evidence>
<evidence type="ECO:0000256" key="9">
    <source>
        <dbReference type="ARBA" id="ARBA00022723"/>
    </source>
</evidence>
<evidence type="ECO:0000313" key="20">
    <source>
        <dbReference type="Proteomes" id="UP001302316"/>
    </source>
</evidence>
<feature type="transmembrane region" description="Helical" evidence="16">
    <location>
        <begin position="317"/>
        <end position="335"/>
    </location>
</feature>
<dbReference type="InterPro" id="IPR016174">
    <property type="entry name" value="Di-haem_cyt_TM"/>
</dbReference>
<evidence type="ECO:0000259" key="17">
    <source>
        <dbReference type="PROSITE" id="PS51002"/>
    </source>
</evidence>
<feature type="binding site" description="axial binding residue" evidence="14">
    <location>
        <position position="95"/>
    </location>
    <ligand>
        <name>heme b</name>
        <dbReference type="ChEBI" id="CHEBI:60344"/>
        <label>b562</label>
    </ligand>
    <ligandPart>
        <name>Fe</name>
        <dbReference type="ChEBI" id="CHEBI:18248"/>
    </ligandPart>
</feature>
<evidence type="ECO:0000256" key="10">
    <source>
        <dbReference type="ARBA" id="ARBA00022982"/>
    </source>
</evidence>
<keyword evidence="10 15" id="KW-0249">Electron transport</keyword>
<feature type="binding site" description="axial binding residue" evidence="14">
    <location>
        <position position="109"/>
    </location>
    <ligand>
        <name>heme b</name>
        <dbReference type="ChEBI" id="CHEBI:60344"/>
        <label>b566</label>
    </ligand>
    <ligandPart>
        <name>Fe</name>
        <dbReference type="ChEBI" id="CHEBI:18248"/>
    </ligandPart>
</feature>
<dbReference type="SUPFAM" id="SSF81648">
    <property type="entry name" value="a domain/subunit of cytochrome bc1 complex (Ubiquinol-cytochrome c reductase)"/>
    <property type="match status" value="1"/>
</dbReference>
<evidence type="ECO:0000256" key="11">
    <source>
        <dbReference type="ARBA" id="ARBA00022989"/>
    </source>
</evidence>
<evidence type="ECO:0000256" key="5">
    <source>
        <dbReference type="ARBA" id="ARBA00022448"/>
    </source>
</evidence>
<evidence type="ECO:0000256" key="15">
    <source>
        <dbReference type="RuleBase" id="RU003385"/>
    </source>
</evidence>
<dbReference type="InterPro" id="IPR027387">
    <property type="entry name" value="Cytb/b6-like_sf"/>
</dbReference>
<protein>
    <recommendedName>
        <fullName evidence="4 15">Cytochrome b</fullName>
    </recommendedName>
</protein>
<feature type="domain" description="Cytochrome b/b6 N-terminal region profile" evidence="17">
    <location>
        <begin position="12"/>
        <end position="224"/>
    </location>
</feature>
<feature type="transmembrane region" description="Helical" evidence="16">
    <location>
        <begin position="428"/>
        <end position="446"/>
    </location>
</feature>
<feature type="transmembrane region" description="Helical" evidence="16">
    <location>
        <begin position="152"/>
        <end position="171"/>
    </location>
</feature>
<feature type="transmembrane region" description="Helical" evidence="16">
    <location>
        <begin position="404"/>
        <end position="422"/>
    </location>
</feature>
<comment type="cofactor">
    <cofactor evidence="15">
        <name>heme b</name>
        <dbReference type="ChEBI" id="CHEBI:60344"/>
    </cofactor>
    <text evidence="15">Binds 2 heme groups non-covalently.</text>
</comment>
<feature type="transmembrane region" description="Helical" evidence="16">
    <location>
        <begin position="253"/>
        <end position="274"/>
    </location>
</feature>
<feature type="transmembrane region" description="Helical" evidence="16">
    <location>
        <begin position="41"/>
        <end position="67"/>
    </location>
</feature>
<dbReference type="EMBL" id="JAYGII010000004">
    <property type="protein sequence ID" value="MEA5444859.1"/>
    <property type="molecule type" value="Genomic_DNA"/>
</dbReference>
<evidence type="ECO:0000256" key="4">
    <source>
        <dbReference type="ARBA" id="ARBA00013531"/>
    </source>
</evidence>
<dbReference type="InterPro" id="IPR048259">
    <property type="entry name" value="Cytochrome_b_N_euk/bac"/>
</dbReference>
<evidence type="ECO:0000256" key="3">
    <source>
        <dbReference type="ARBA" id="ARBA00011649"/>
    </source>
</evidence>
<comment type="function">
    <text evidence="1 15">Component of the ubiquinol-cytochrome c reductase complex (complex III or cytochrome b-c1 complex), which is a respiratory chain that generates an electrochemical potential coupled to ATP synthesis.</text>
</comment>
<evidence type="ECO:0000256" key="1">
    <source>
        <dbReference type="ARBA" id="ARBA00002444"/>
    </source>
</evidence>
<evidence type="ECO:0000256" key="14">
    <source>
        <dbReference type="PIRSR" id="PIRSR038885-2"/>
    </source>
</evidence>
<evidence type="ECO:0000256" key="7">
    <source>
        <dbReference type="ARBA" id="ARBA00022660"/>
    </source>
</evidence>
<feature type="binding site" description="axial binding residue" evidence="14">
    <location>
        <position position="196"/>
    </location>
    <ligand>
        <name>heme b</name>
        <dbReference type="ChEBI" id="CHEBI:60344"/>
        <label>b562</label>
    </ligand>
    <ligandPart>
        <name>Fe</name>
        <dbReference type="ChEBI" id="CHEBI:18248"/>
    </ligandPart>
</feature>
<feature type="transmembrane region" description="Helical" evidence="16">
    <location>
        <begin position="125"/>
        <end position="146"/>
    </location>
</feature>
<dbReference type="AlphaFoldDB" id="A0AAP6JEX7"/>
<dbReference type="GO" id="GO:0008121">
    <property type="term" value="F:quinol-cytochrome-c reductase activity"/>
    <property type="evidence" value="ECO:0007669"/>
    <property type="project" value="InterPro"/>
</dbReference>
<keyword evidence="8 15" id="KW-0812">Transmembrane</keyword>
<organism evidence="19 20">
    <name type="scientific">Natronospira elongata</name>
    <dbReference type="NCBI Taxonomy" id="3110268"/>
    <lineage>
        <taxon>Bacteria</taxon>
        <taxon>Pseudomonadati</taxon>
        <taxon>Pseudomonadota</taxon>
        <taxon>Gammaproteobacteria</taxon>
        <taxon>Natronospirales</taxon>
        <taxon>Natronospiraceae</taxon>
        <taxon>Natronospira</taxon>
    </lineage>
</organism>
<feature type="transmembrane region" description="Helical" evidence="16">
    <location>
        <begin position="347"/>
        <end position="366"/>
    </location>
</feature>
<dbReference type="PANTHER" id="PTHR19271:SF16">
    <property type="entry name" value="CYTOCHROME B"/>
    <property type="match status" value="1"/>
</dbReference>
<dbReference type="Gene3D" id="1.20.810.10">
    <property type="entry name" value="Cytochrome Bc1 Complex, Chain C"/>
    <property type="match status" value="1"/>
</dbReference>
<dbReference type="InterPro" id="IPR005798">
    <property type="entry name" value="Cyt_b/b6_C"/>
</dbReference>
<dbReference type="InterPro" id="IPR005797">
    <property type="entry name" value="Cyt_b/b6_N"/>
</dbReference>
<dbReference type="Pfam" id="PF00033">
    <property type="entry name" value="Cytochrome_B"/>
    <property type="match status" value="1"/>
</dbReference>
<comment type="caution">
    <text evidence="19">The sequence shown here is derived from an EMBL/GenBank/DDBJ whole genome shotgun (WGS) entry which is preliminary data.</text>
</comment>
<feature type="domain" description="Cytochrome b/b6 C-terminal region profile" evidence="18">
    <location>
        <begin position="234"/>
        <end position="408"/>
    </location>
</feature>
<gene>
    <name evidence="19" type="ORF">VCB98_03395</name>
</gene>
<keyword evidence="5 15" id="KW-0813">Transport</keyword>
<comment type="subcellular location">
    <subcellularLocation>
        <location evidence="2">Membrane</location>
        <topology evidence="2">Multi-pass membrane protein</topology>
    </subcellularLocation>
</comment>
<keyword evidence="7 15" id="KW-0679">Respiratory chain</keyword>
<keyword evidence="11 16" id="KW-1133">Transmembrane helix</keyword>
<dbReference type="PANTHER" id="PTHR19271">
    <property type="entry name" value="CYTOCHROME B"/>
    <property type="match status" value="1"/>
</dbReference>